<keyword evidence="1" id="KW-0004">4Fe-4S</keyword>
<evidence type="ECO:0000313" key="6">
    <source>
        <dbReference type="EMBL" id="KAK3605045.1"/>
    </source>
</evidence>
<dbReference type="GO" id="GO:0016491">
    <property type="term" value="F:oxidoreductase activity"/>
    <property type="evidence" value="ECO:0007669"/>
    <property type="project" value="UniProtKB-KW"/>
</dbReference>
<sequence length="143" mass="16103">MINNEHIEVEQESEKFGAKDATDLIVPNAVAVLNDVLQILQEKRFPPEKLIEEIGKGENLDKTLLDGYISEQELMACTTCFACVEACPILINPLDIIMQLRWGLVMDESRVQNSLNTTLQNIENNGTPWQFSASQRGAWIKTI</sequence>
<dbReference type="InterPro" id="IPR017900">
    <property type="entry name" value="4Fe4S_Fe_S_CS"/>
</dbReference>
<dbReference type="AlphaFoldDB" id="A0AAE0T729"/>
<proteinExistence type="predicted"/>
<keyword evidence="5" id="KW-0411">Iron-sulfur</keyword>
<name>A0AAE0T729_9BIVA</name>
<keyword evidence="7" id="KW-1185">Reference proteome</keyword>
<dbReference type="InterPro" id="IPR009051">
    <property type="entry name" value="Helical_ferredxn"/>
</dbReference>
<dbReference type="InterPro" id="IPR051460">
    <property type="entry name" value="HdrC_iron-sulfur_subunit"/>
</dbReference>
<keyword evidence="2" id="KW-0479">Metal-binding</keyword>
<evidence type="ECO:0000256" key="5">
    <source>
        <dbReference type="ARBA" id="ARBA00023014"/>
    </source>
</evidence>
<comment type="caution">
    <text evidence="6">The sequence shown here is derived from an EMBL/GenBank/DDBJ whole genome shotgun (WGS) entry which is preliminary data.</text>
</comment>
<dbReference type="Gene3D" id="1.10.1060.10">
    <property type="entry name" value="Alpha-helical ferredoxin"/>
    <property type="match status" value="1"/>
</dbReference>
<dbReference type="GO" id="GO:0005886">
    <property type="term" value="C:plasma membrane"/>
    <property type="evidence" value="ECO:0007669"/>
    <property type="project" value="TreeGrafter"/>
</dbReference>
<keyword evidence="3" id="KW-0560">Oxidoreductase</keyword>
<dbReference type="GO" id="GO:0051539">
    <property type="term" value="F:4 iron, 4 sulfur cluster binding"/>
    <property type="evidence" value="ECO:0007669"/>
    <property type="project" value="UniProtKB-KW"/>
</dbReference>
<gene>
    <name evidence="6" type="ORF">CHS0354_000711</name>
</gene>
<dbReference type="PANTHER" id="PTHR43255">
    <property type="entry name" value="IRON-SULFUR-BINDING OXIDOREDUCTASE FADF-RELATED-RELATED"/>
    <property type="match status" value="1"/>
</dbReference>
<dbReference type="SUPFAM" id="SSF46548">
    <property type="entry name" value="alpha-helical ferredoxin"/>
    <property type="match status" value="1"/>
</dbReference>
<dbReference type="GO" id="GO:0046872">
    <property type="term" value="F:metal ion binding"/>
    <property type="evidence" value="ECO:0007669"/>
    <property type="project" value="UniProtKB-KW"/>
</dbReference>
<accession>A0AAE0T729</accession>
<evidence type="ECO:0000256" key="3">
    <source>
        <dbReference type="ARBA" id="ARBA00023002"/>
    </source>
</evidence>
<evidence type="ECO:0000256" key="4">
    <source>
        <dbReference type="ARBA" id="ARBA00023004"/>
    </source>
</evidence>
<protein>
    <recommendedName>
        <fullName evidence="8">4Fe-4S ferredoxin-type domain-containing protein</fullName>
    </recommendedName>
</protein>
<dbReference type="EMBL" id="JAEAOA010000085">
    <property type="protein sequence ID" value="KAK3605045.1"/>
    <property type="molecule type" value="Genomic_DNA"/>
</dbReference>
<dbReference type="PANTHER" id="PTHR43255:SF1">
    <property type="entry name" value="IRON-SULFUR-BINDING OXIDOREDUCTASE FADF-RELATED"/>
    <property type="match status" value="1"/>
</dbReference>
<evidence type="ECO:0000256" key="1">
    <source>
        <dbReference type="ARBA" id="ARBA00022485"/>
    </source>
</evidence>
<keyword evidence="4" id="KW-0408">Iron</keyword>
<organism evidence="6 7">
    <name type="scientific">Potamilus streckersoni</name>
    <dbReference type="NCBI Taxonomy" id="2493646"/>
    <lineage>
        <taxon>Eukaryota</taxon>
        <taxon>Metazoa</taxon>
        <taxon>Spiralia</taxon>
        <taxon>Lophotrochozoa</taxon>
        <taxon>Mollusca</taxon>
        <taxon>Bivalvia</taxon>
        <taxon>Autobranchia</taxon>
        <taxon>Heteroconchia</taxon>
        <taxon>Palaeoheterodonta</taxon>
        <taxon>Unionida</taxon>
        <taxon>Unionoidea</taxon>
        <taxon>Unionidae</taxon>
        <taxon>Ambleminae</taxon>
        <taxon>Lampsilini</taxon>
        <taxon>Potamilus</taxon>
    </lineage>
</organism>
<evidence type="ECO:0000313" key="7">
    <source>
        <dbReference type="Proteomes" id="UP001195483"/>
    </source>
</evidence>
<evidence type="ECO:0000256" key="2">
    <source>
        <dbReference type="ARBA" id="ARBA00022723"/>
    </source>
</evidence>
<dbReference type="PROSITE" id="PS00198">
    <property type="entry name" value="4FE4S_FER_1"/>
    <property type="match status" value="1"/>
</dbReference>
<reference evidence="6" key="3">
    <citation type="submission" date="2023-05" db="EMBL/GenBank/DDBJ databases">
        <authorList>
            <person name="Smith C.H."/>
        </authorList>
    </citation>
    <scope>NUCLEOTIDE SEQUENCE</scope>
    <source>
        <strain evidence="6">CHS0354</strain>
        <tissue evidence="6">Mantle</tissue>
    </source>
</reference>
<reference evidence="6" key="2">
    <citation type="journal article" date="2021" name="Genome Biol. Evol.">
        <title>Developing a high-quality reference genome for a parasitic bivalve with doubly uniparental inheritance (Bivalvia: Unionida).</title>
        <authorList>
            <person name="Smith C.H."/>
        </authorList>
    </citation>
    <scope>NUCLEOTIDE SEQUENCE</scope>
    <source>
        <strain evidence="6">CHS0354</strain>
        <tissue evidence="6">Mantle</tissue>
    </source>
</reference>
<reference evidence="6" key="1">
    <citation type="journal article" date="2021" name="Genome Biol. Evol.">
        <title>A High-Quality Reference Genome for a Parasitic Bivalve with Doubly Uniparental Inheritance (Bivalvia: Unionida).</title>
        <authorList>
            <person name="Smith C.H."/>
        </authorList>
    </citation>
    <scope>NUCLEOTIDE SEQUENCE</scope>
    <source>
        <strain evidence="6">CHS0354</strain>
    </source>
</reference>
<evidence type="ECO:0008006" key="8">
    <source>
        <dbReference type="Google" id="ProtNLM"/>
    </source>
</evidence>
<dbReference type="Proteomes" id="UP001195483">
    <property type="component" value="Unassembled WGS sequence"/>
</dbReference>